<gene>
    <name evidence="1" type="ORF">HGM15179_012274</name>
</gene>
<proteinExistence type="predicted"/>
<accession>A0A8K1GAJ4</accession>
<dbReference type="EMBL" id="SWJQ01000404">
    <property type="protein sequence ID" value="TRZ14832.1"/>
    <property type="molecule type" value="Genomic_DNA"/>
</dbReference>
<sequence length="77" mass="8765">MQGFLSYTCIPELKTTTAMRLLAEGLAWQTLCITLPETFENRLDWTGTGLAGVALKPRNRTLTSLFFLCVYEQFVWS</sequence>
<feature type="non-terminal residue" evidence="1">
    <location>
        <position position="1"/>
    </location>
</feature>
<keyword evidence="2" id="KW-1185">Reference proteome</keyword>
<evidence type="ECO:0000313" key="1">
    <source>
        <dbReference type="EMBL" id="TRZ14832.1"/>
    </source>
</evidence>
<comment type="caution">
    <text evidence="1">The sequence shown here is derived from an EMBL/GenBank/DDBJ whole genome shotgun (WGS) entry which is preliminary data.</text>
</comment>
<name>A0A8K1GAJ4_9PASS</name>
<reference evidence="1" key="1">
    <citation type="submission" date="2019-04" db="EMBL/GenBank/DDBJ databases">
        <title>Genome assembly of Zosterops borbonicus 15179.</title>
        <authorList>
            <person name="Leroy T."/>
            <person name="Anselmetti Y."/>
            <person name="Tilak M.-K."/>
            <person name="Nabholz B."/>
        </authorList>
    </citation>
    <scope>NUCLEOTIDE SEQUENCE</scope>
    <source>
        <strain evidence="1">HGM_15179</strain>
        <tissue evidence="1">Muscle</tissue>
    </source>
</reference>
<evidence type="ECO:0000313" key="2">
    <source>
        <dbReference type="Proteomes" id="UP000796761"/>
    </source>
</evidence>
<dbReference type="AlphaFoldDB" id="A0A8K1GAJ4"/>
<protein>
    <submittedName>
        <fullName evidence="1">Uncharacterized protein</fullName>
    </submittedName>
</protein>
<organism evidence="1 2">
    <name type="scientific">Zosterops borbonicus</name>
    <dbReference type="NCBI Taxonomy" id="364589"/>
    <lineage>
        <taxon>Eukaryota</taxon>
        <taxon>Metazoa</taxon>
        <taxon>Chordata</taxon>
        <taxon>Craniata</taxon>
        <taxon>Vertebrata</taxon>
        <taxon>Euteleostomi</taxon>
        <taxon>Archelosauria</taxon>
        <taxon>Archosauria</taxon>
        <taxon>Dinosauria</taxon>
        <taxon>Saurischia</taxon>
        <taxon>Theropoda</taxon>
        <taxon>Coelurosauria</taxon>
        <taxon>Aves</taxon>
        <taxon>Neognathae</taxon>
        <taxon>Neoaves</taxon>
        <taxon>Telluraves</taxon>
        <taxon>Australaves</taxon>
        <taxon>Passeriformes</taxon>
        <taxon>Sylvioidea</taxon>
        <taxon>Zosteropidae</taxon>
        <taxon>Zosterops</taxon>
    </lineage>
</organism>
<dbReference type="Proteomes" id="UP000796761">
    <property type="component" value="Unassembled WGS sequence"/>
</dbReference>